<keyword evidence="1" id="KW-0812">Transmembrane</keyword>
<protein>
    <submittedName>
        <fullName evidence="2">Uncharacterized protein</fullName>
    </submittedName>
</protein>
<comment type="caution">
    <text evidence="2">The sequence shown here is derived from an EMBL/GenBank/DDBJ whole genome shotgun (WGS) entry which is preliminary data.</text>
</comment>
<reference evidence="2 3" key="1">
    <citation type="submission" date="2015-06" db="EMBL/GenBank/DDBJ databases">
        <title>New insights into the roles of widespread benthic archaea in carbon and nitrogen cycling.</title>
        <authorList>
            <person name="Lazar C.S."/>
            <person name="Baker B.J."/>
            <person name="Seitz K.W."/>
            <person name="Hyde A.S."/>
            <person name="Dick G.J."/>
            <person name="Hinrichs K.-U."/>
            <person name="Teske A.P."/>
        </authorList>
    </citation>
    <scope>NUCLEOTIDE SEQUENCE [LARGE SCALE GENOMIC DNA]</scope>
    <source>
        <strain evidence="2">SG8-32-1</strain>
    </source>
</reference>
<name>A0A0M0BQJ7_9ARCH</name>
<evidence type="ECO:0000256" key="1">
    <source>
        <dbReference type="SAM" id="Phobius"/>
    </source>
</evidence>
<dbReference type="AlphaFoldDB" id="A0A0M0BQJ7"/>
<evidence type="ECO:0000313" key="2">
    <source>
        <dbReference type="EMBL" id="KON30491.1"/>
    </source>
</evidence>
<feature type="transmembrane region" description="Helical" evidence="1">
    <location>
        <begin position="9"/>
        <end position="29"/>
    </location>
</feature>
<sequence length="74" mass="8352">MKTVYLKILGYVGEILGTFIIIAAFFLMFNDPSQEYRTLEIVLFSIGAILLGIGLSSHILFRNKTTGIMFQKAY</sequence>
<gene>
    <name evidence="2" type="ORF">AC477_04920</name>
</gene>
<keyword evidence="1" id="KW-1133">Transmembrane helix</keyword>
<accession>A0A0M0BQJ7</accession>
<dbReference type="EMBL" id="LFWU01000123">
    <property type="protein sequence ID" value="KON30491.1"/>
    <property type="molecule type" value="Genomic_DNA"/>
</dbReference>
<dbReference type="Proteomes" id="UP000037237">
    <property type="component" value="Unassembled WGS sequence"/>
</dbReference>
<keyword evidence="1" id="KW-0472">Membrane</keyword>
<feature type="transmembrane region" description="Helical" evidence="1">
    <location>
        <begin position="41"/>
        <end position="61"/>
    </location>
</feature>
<proteinExistence type="predicted"/>
<organism evidence="2 3">
    <name type="scientific">miscellaneous Crenarchaeota group-1 archaeon SG8-32-1</name>
    <dbReference type="NCBI Taxonomy" id="1685124"/>
    <lineage>
        <taxon>Archaea</taxon>
        <taxon>Candidatus Bathyarchaeota</taxon>
        <taxon>MCG-1</taxon>
    </lineage>
</organism>
<evidence type="ECO:0000313" key="3">
    <source>
        <dbReference type="Proteomes" id="UP000037237"/>
    </source>
</evidence>